<dbReference type="OrthoDB" id="10298028at2759"/>
<accession>A0A2P5AWR8</accession>
<proteinExistence type="predicted"/>
<dbReference type="AlphaFoldDB" id="A0A2P5AWR8"/>
<reference evidence="2" key="1">
    <citation type="submission" date="2016-06" db="EMBL/GenBank/DDBJ databases">
        <title>Parallel loss of symbiosis genes in relatives of nitrogen-fixing non-legume Parasponia.</title>
        <authorList>
            <person name="Van Velzen R."/>
            <person name="Holmer R."/>
            <person name="Bu F."/>
            <person name="Rutten L."/>
            <person name="Van Zeijl A."/>
            <person name="Liu W."/>
            <person name="Santuari L."/>
            <person name="Cao Q."/>
            <person name="Sharma T."/>
            <person name="Shen D."/>
            <person name="Roswanjaya Y."/>
            <person name="Wardhani T."/>
            <person name="Kalhor M.S."/>
            <person name="Jansen J."/>
            <person name="Van den Hoogen J."/>
            <person name="Gungor B."/>
            <person name="Hartog M."/>
            <person name="Hontelez J."/>
            <person name="Verver J."/>
            <person name="Yang W.-C."/>
            <person name="Schijlen E."/>
            <person name="Repin R."/>
            <person name="Schilthuizen M."/>
            <person name="Schranz E."/>
            <person name="Heidstra R."/>
            <person name="Miyata K."/>
            <person name="Fedorova E."/>
            <person name="Kohlen W."/>
            <person name="Bisseling T."/>
            <person name="Smit S."/>
            <person name="Geurts R."/>
        </authorList>
    </citation>
    <scope>NUCLEOTIDE SEQUENCE [LARGE SCALE GENOMIC DNA]</scope>
    <source>
        <strain evidence="2">cv. RG33-2</strain>
    </source>
</reference>
<evidence type="ECO:0000313" key="2">
    <source>
        <dbReference type="Proteomes" id="UP000237000"/>
    </source>
</evidence>
<gene>
    <name evidence="1" type="ORF">TorRG33x02_339230</name>
</gene>
<name>A0A2P5AWR8_TREOI</name>
<sequence>MILERLLIQSSSLEVAVDSTRGDTVISAISGLRSGCLQDGPQGHIDPLEKVWATNESNK</sequence>
<evidence type="ECO:0000313" key="1">
    <source>
        <dbReference type="EMBL" id="PON40967.1"/>
    </source>
</evidence>
<protein>
    <submittedName>
        <fullName evidence="1">Uncharacterized protein</fullName>
    </submittedName>
</protein>
<dbReference type="EMBL" id="JXTC01000675">
    <property type="protein sequence ID" value="PON40967.1"/>
    <property type="molecule type" value="Genomic_DNA"/>
</dbReference>
<comment type="caution">
    <text evidence="1">The sequence shown here is derived from an EMBL/GenBank/DDBJ whole genome shotgun (WGS) entry which is preliminary data.</text>
</comment>
<keyword evidence="2" id="KW-1185">Reference proteome</keyword>
<dbReference type="InParanoid" id="A0A2P5AWR8"/>
<organism evidence="1 2">
    <name type="scientific">Trema orientale</name>
    <name type="common">Charcoal tree</name>
    <name type="synonym">Celtis orientalis</name>
    <dbReference type="NCBI Taxonomy" id="63057"/>
    <lineage>
        <taxon>Eukaryota</taxon>
        <taxon>Viridiplantae</taxon>
        <taxon>Streptophyta</taxon>
        <taxon>Embryophyta</taxon>
        <taxon>Tracheophyta</taxon>
        <taxon>Spermatophyta</taxon>
        <taxon>Magnoliopsida</taxon>
        <taxon>eudicotyledons</taxon>
        <taxon>Gunneridae</taxon>
        <taxon>Pentapetalae</taxon>
        <taxon>rosids</taxon>
        <taxon>fabids</taxon>
        <taxon>Rosales</taxon>
        <taxon>Cannabaceae</taxon>
        <taxon>Trema</taxon>
    </lineage>
</organism>
<dbReference type="Proteomes" id="UP000237000">
    <property type="component" value="Unassembled WGS sequence"/>
</dbReference>